<organism evidence="9 10">
    <name type="scientific">Candidatus Roizmanbacteria bacterium RIFCSPHIGHO2_02_FULL_40_9</name>
    <dbReference type="NCBI Taxonomy" id="1802042"/>
    <lineage>
        <taxon>Bacteria</taxon>
        <taxon>Candidatus Roizmaniibacteriota</taxon>
    </lineage>
</organism>
<feature type="compositionally biased region" description="Basic and acidic residues" evidence="6">
    <location>
        <begin position="76"/>
        <end position="86"/>
    </location>
</feature>
<dbReference type="EMBL" id="MFZS01000010">
    <property type="protein sequence ID" value="OGK29235.1"/>
    <property type="molecule type" value="Genomic_DNA"/>
</dbReference>
<reference evidence="9 10" key="1">
    <citation type="journal article" date="2016" name="Nat. Commun.">
        <title>Thousands of microbial genomes shed light on interconnected biogeochemical processes in an aquifer system.</title>
        <authorList>
            <person name="Anantharaman K."/>
            <person name="Brown C.T."/>
            <person name="Hug L.A."/>
            <person name="Sharon I."/>
            <person name="Castelle C.J."/>
            <person name="Probst A.J."/>
            <person name="Thomas B.C."/>
            <person name="Singh A."/>
            <person name="Wilkins M.J."/>
            <person name="Karaoz U."/>
            <person name="Brodie E.L."/>
            <person name="Williams K.H."/>
            <person name="Hubbard S.S."/>
            <person name="Banfield J.F."/>
        </authorList>
    </citation>
    <scope>NUCLEOTIDE SEQUENCE [LARGE SCALE GENOMIC DNA]</scope>
</reference>
<evidence type="ECO:0000313" key="9">
    <source>
        <dbReference type="EMBL" id="OGK29235.1"/>
    </source>
</evidence>
<keyword evidence="3" id="KW-0560">Oxidoreductase</keyword>
<dbReference type="InterPro" id="IPR036249">
    <property type="entry name" value="Thioredoxin-like_sf"/>
</dbReference>
<keyword evidence="2" id="KW-0732">Signal</keyword>
<dbReference type="Gene3D" id="3.40.30.10">
    <property type="entry name" value="Glutaredoxin"/>
    <property type="match status" value="1"/>
</dbReference>
<dbReference type="Proteomes" id="UP000177027">
    <property type="component" value="Unassembled WGS sequence"/>
</dbReference>
<dbReference type="InterPro" id="IPR012336">
    <property type="entry name" value="Thioredoxin-like_fold"/>
</dbReference>
<keyword evidence="7" id="KW-0472">Membrane</keyword>
<evidence type="ECO:0000256" key="7">
    <source>
        <dbReference type="SAM" id="Phobius"/>
    </source>
</evidence>
<dbReference type="PROSITE" id="PS51352">
    <property type="entry name" value="THIOREDOXIN_2"/>
    <property type="match status" value="1"/>
</dbReference>
<dbReference type="PANTHER" id="PTHR13887">
    <property type="entry name" value="GLUTATHIONE S-TRANSFERASE KAPPA"/>
    <property type="match status" value="1"/>
</dbReference>
<name>A0A1F7HDX6_9BACT</name>
<gene>
    <name evidence="9" type="ORF">A3D06_00365</name>
</gene>
<dbReference type="PANTHER" id="PTHR13887:SF14">
    <property type="entry name" value="DISULFIDE BOND FORMATION PROTEIN D"/>
    <property type="match status" value="1"/>
</dbReference>
<keyword evidence="4" id="KW-1015">Disulfide bond</keyword>
<accession>A0A1F7HDX6</accession>
<keyword evidence="7" id="KW-1133">Transmembrane helix</keyword>
<keyword evidence="7" id="KW-0812">Transmembrane</keyword>
<feature type="domain" description="Thioredoxin" evidence="8">
    <location>
        <begin position="55"/>
        <end position="258"/>
    </location>
</feature>
<keyword evidence="5" id="KW-0676">Redox-active center</keyword>
<feature type="compositionally biased region" description="Low complexity" evidence="6">
    <location>
        <begin position="56"/>
        <end position="65"/>
    </location>
</feature>
<comment type="similarity">
    <text evidence="1">Belongs to the thioredoxin family. DsbA subfamily.</text>
</comment>
<sequence length="259" mass="28240">MPKSKPKPKAQPISLSRMDSLKNNMYVVLGIGLVLGFVIGSLYTKVNLLEKGGTVGTNQQGQNVQAQPTTGQQPPKELKIAKPDAKKDHWRGSADARYVLVQYSDFECPFCARFFPTTEQVRTEYGNKIAMVYRHFPLSFHPKALPAALASECVAELGGKNKFWEMHDVLFKSLETTEISGIAGLASSIGINKAALQTCIDSGKYKAKVQGQMNEGSQAGVAATPTSVIYDMETGKSETIEGALPYEQVKQVIDTFMKG</sequence>
<protein>
    <recommendedName>
        <fullName evidence="8">Thioredoxin domain-containing protein</fullName>
    </recommendedName>
</protein>
<comment type="caution">
    <text evidence="9">The sequence shown here is derived from an EMBL/GenBank/DDBJ whole genome shotgun (WGS) entry which is preliminary data.</text>
</comment>
<dbReference type="GO" id="GO:0016491">
    <property type="term" value="F:oxidoreductase activity"/>
    <property type="evidence" value="ECO:0007669"/>
    <property type="project" value="UniProtKB-KW"/>
</dbReference>
<evidence type="ECO:0000256" key="3">
    <source>
        <dbReference type="ARBA" id="ARBA00023002"/>
    </source>
</evidence>
<evidence type="ECO:0000313" key="10">
    <source>
        <dbReference type="Proteomes" id="UP000177027"/>
    </source>
</evidence>
<dbReference type="AlphaFoldDB" id="A0A1F7HDX6"/>
<dbReference type="InterPro" id="IPR013766">
    <property type="entry name" value="Thioredoxin_domain"/>
</dbReference>
<evidence type="ECO:0000256" key="2">
    <source>
        <dbReference type="ARBA" id="ARBA00022729"/>
    </source>
</evidence>
<feature type="region of interest" description="Disordered" evidence="6">
    <location>
        <begin position="55"/>
        <end position="86"/>
    </location>
</feature>
<dbReference type="Pfam" id="PF13462">
    <property type="entry name" value="Thioredoxin_4"/>
    <property type="match status" value="1"/>
</dbReference>
<evidence type="ECO:0000256" key="5">
    <source>
        <dbReference type="ARBA" id="ARBA00023284"/>
    </source>
</evidence>
<evidence type="ECO:0000256" key="1">
    <source>
        <dbReference type="ARBA" id="ARBA00005791"/>
    </source>
</evidence>
<evidence type="ECO:0000259" key="8">
    <source>
        <dbReference type="PROSITE" id="PS51352"/>
    </source>
</evidence>
<evidence type="ECO:0000256" key="4">
    <source>
        <dbReference type="ARBA" id="ARBA00023157"/>
    </source>
</evidence>
<proteinExistence type="inferred from homology"/>
<dbReference type="SUPFAM" id="SSF52833">
    <property type="entry name" value="Thioredoxin-like"/>
    <property type="match status" value="1"/>
</dbReference>
<evidence type="ECO:0000256" key="6">
    <source>
        <dbReference type="SAM" id="MobiDB-lite"/>
    </source>
</evidence>
<feature type="transmembrane region" description="Helical" evidence="7">
    <location>
        <begin position="25"/>
        <end position="43"/>
    </location>
</feature>